<feature type="region of interest" description="Disordered" evidence="1">
    <location>
        <begin position="369"/>
        <end position="426"/>
    </location>
</feature>
<organism evidence="2 3">
    <name type="scientific">Mycena pura</name>
    <dbReference type="NCBI Taxonomy" id="153505"/>
    <lineage>
        <taxon>Eukaryota</taxon>
        <taxon>Fungi</taxon>
        <taxon>Dikarya</taxon>
        <taxon>Basidiomycota</taxon>
        <taxon>Agaricomycotina</taxon>
        <taxon>Agaricomycetes</taxon>
        <taxon>Agaricomycetidae</taxon>
        <taxon>Agaricales</taxon>
        <taxon>Marasmiineae</taxon>
        <taxon>Mycenaceae</taxon>
        <taxon>Mycena</taxon>
    </lineage>
</organism>
<dbReference type="EMBL" id="JARJCW010000008">
    <property type="protein sequence ID" value="KAJ7221659.1"/>
    <property type="molecule type" value="Genomic_DNA"/>
</dbReference>
<sequence length="426" mass="46650">MTVDNSGEGASVPEPTSFSRQPGSTFLAQKIRGLISSFPALSSRFLLSPKDPPAIDSDGRPIPPQGALRVQDPELISLLSNPSIMNGSDGRRQSVWSMLDAMQSPSLVGNVQSVDGNDEYGSDRSSIMMYSPLIPTADSVIELAEVETVPTPDPSPSDRWFSSLWPDWSTIWPFTEWKNTNVTQEHESSSRLASTVLSLETESSADPQERRRAAPIRRVWIPSTTQLSFETMWWGYRIYLPPPVLAILDDQSVEAAKQATVLTAALTWFFTNLPVSSFPPPLQPAMILLQRLVPFISYLGTFISWSWGTIRGFDKGHGVILTATWLLPIALIPGTWHGRDVPPPSAPVSPAPSFPPLLLLPSEMSTSIDEEAERVPPIPSAPRLTPVPLPPSSDDLPLPAPHGLQKSASKGKSRMKIIRKLTRPLT</sequence>
<dbReference type="AlphaFoldDB" id="A0AAD6VV68"/>
<evidence type="ECO:0000313" key="2">
    <source>
        <dbReference type="EMBL" id="KAJ7221659.1"/>
    </source>
</evidence>
<dbReference type="Proteomes" id="UP001219525">
    <property type="component" value="Unassembled WGS sequence"/>
</dbReference>
<feature type="compositionally biased region" description="Pro residues" evidence="1">
    <location>
        <begin position="376"/>
        <end position="391"/>
    </location>
</feature>
<feature type="compositionally biased region" description="Polar residues" evidence="1">
    <location>
        <begin position="14"/>
        <end position="23"/>
    </location>
</feature>
<comment type="caution">
    <text evidence="2">The sequence shown here is derived from an EMBL/GenBank/DDBJ whole genome shotgun (WGS) entry which is preliminary data.</text>
</comment>
<proteinExistence type="predicted"/>
<evidence type="ECO:0000256" key="1">
    <source>
        <dbReference type="SAM" id="MobiDB-lite"/>
    </source>
</evidence>
<evidence type="ECO:0000313" key="3">
    <source>
        <dbReference type="Proteomes" id="UP001219525"/>
    </source>
</evidence>
<protein>
    <submittedName>
        <fullName evidence="2">Uncharacterized protein</fullName>
    </submittedName>
</protein>
<accession>A0AAD6VV68</accession>
<feature type="compositionally biased region" description="Basic residues" evidence="1">
    <location>
        <begin position="409"/>
        <end position="426"/>
    </location>
</feature>
<gene>
    <name evidence="2" type="ORF">GGX14DRAFT_353190</name>
</gene>
<feature type="region of interest" description="Disordered" evidence="1">
    <location>
        <begin position="1"/>
        <end position="23"/>
    </location>
</feature>
<name>A0AAD6VV68_9AGAR</name>
<keyword evidence="3" id="KW-1185">Reference proteome</keyword>
<reference evidence="2" key="1">
    <citation type="submission" date="2023-03" db="EMBL/GenBank/DDBJ databases">
        <title>Massive genome expansion in bonnet fungi (Mycena s.s.) driven by repeated elements and novel gene families across ecological guilds.</title>
        <authorList>
            <consortium name="Lawrence Berkeley National Laboratory"/>
            <person name="Harder C.B."/>
            <person name="Miyauchi S."/>
            <person name="Viragh M."/>
            <person name="Kuo A."/>
            <person name="Thoen E."/>
            <person name="Andreopoulos B."/>
            <person name="Lu D."/>
            <person name="Skrede I."/>
            <person name="Drula E."/>
            <person name="Henrissat B."/>
            <person name="Morin E."/>
            <person name="Kohler A."/>
            <person name="Barry K."/>
            <person name="LaButti K."/>
            <person name="Morin E."/>
            <person name="Salamov A."/>
            <person name="Lipzen A."/>
            <person name="Mereny Z."/>
            <person name="Hegedus B."/>
            <person name="Baldrian P."/>
            <person name="Stursova M."/>
            <person name="Weitz H."/>
            <person name="Taylor A."/>
            <person name="Grigoriev I.V."/>
            <person name="Nagy L.G."/>
            <person name="Martin F."/>
            <person name="Kauserud H."/>
        </authorList>
    </citation>
    <scope>NUCLEOTIDE SEQUENCE</scope>
    <source>
        <strain evidence="2">9144</strain>
    </source>
</reference>